<comment type="subcellular location">
    <subcellularLocation>
        <location evidence="1">Endoplasmic reticulum membrane</location>
        <topology evidence="1">Single-pass membrane protein</topology>
    </subcellularLocation>
</comment>
<evidence type="ECO:0000313" key="8">
    <source>
        <dbReference type="EMBL" id="KAF9955951.1"/>
    </source>
</evidence>
<dbReference type="Gene3D" id="1.10.287.110">
    <property type="entry name" value="DnaJ domain"/>
    <property type="match status" value="1"/>
</dbReference>
<accession>A0A9P6J029</accession>
<dbReference type="PROSITE" id="PS50076">
    <property type="entry name" value="DNAJ_2"/>
    <property type="match status" value="1"/>
</dbReference>
<evidence type="ECO:0000256" key="5">
    <source>
        <dbReference type="ARBA" id="ARBA00023136"/>
    </source>
</evidence>
<evidence type="ECO:0000259" key="7">
    <source>
        <dbReference type="PROSITE" id="PS50076"/>
    </source>
</evidence>
<keyword evidence="4" id="KW-1133">Transmembrane helix</keyword>
<dbReference type="PANTHER" id="PTHR43908">
    <property type="entry name" value="AT29763P-RELATED"/>
    <property type="match status" value="1"/>
</dbReference>
<feature type="region of interest" description="Disordered" evidence="6">
    <location>
        <begin position="56"/>
        <end position="105"/>
    </location>
</feature>
<dbReference type="FunFam" id="1.10.287.110:FF:000070">
    <property type="entry name" value="Endoplasmic reticulum protein, putative"/>
    <property type="match status" value="1"/>
</dbReference>
<gene>
    <name evidence="8" type="ORF">BGZ65_003096</name>
</gene>
<evidence type="ECO:0000256" key="6">
    <source>
        <dbReference type="SAM" id="MobiDB-lite"/>
    </source>
</evidence>
<sequence>MEGNKDEALRCLDIARRHLSSGNFASARKFGIKSISLFPTPEADAFIIQVASVEAQQTSANPSMSDGMKTSREDDAGASSTGTSSARPNTSTPLRARSGPVNHKPVERDYTTEQVVAVKSIRLSGGDFYKVLGVEKDATDAEIKKAYRKLALQMHPDKNSAPGADEAFKVVSKAFSVLSDPEKRAMFDQCGPDEGRSSSINYDRAAQTQTGQQFGYARRGPSMRGNEEEISPEELFNMFFGRGYSDTTQQQANPVLYDFSLQSKDRYTAARHTTFRNVPYFVNEARFMKTYFPGQQFEFRSPGARQLNVKPDHVTLQGQKVGPLFKRMEQNVESEYLRVMQIRCKQELRKKDAAVIWGTNREEAQRMPTPTCDIVKEKFGKPSR</sequence>
<dbReference type="Pfam" id="PF00226">
    <property type="entry name" value="DnaJ"/>
    <property type="match status" value="1"/>
</dbReference>
<evidence type="ECO:0000313" key="9">
    <source>
        <dbReference type="Proteomes" id="UP000749646"/>
    </source>
</evidence>
<dbReference type="Proteomes" id="UP000749646">
    <property type="component" value="Unassembled WGS sequence"/>
</dbReference>
<dbReference type="CDD" id="cd06257">
    <property type="entry name" value="DnaJ"/>
    <property type="match status" value="1"/>
</dbReference>
<dbReference type="PROSITE" id="PS00636">
    <property type="entry name" value="DNAJ_1"/>
    <property type="match status" value="1"/>
</dbReference>
<dbReference type="PRINTS" id="PR00625">
    <property type="entry name" value="JDOMAIN"/>
</dbReference>
<dbReference type="SMART" id="SM00271">
    <property type="entry name" value="DnaJ"/>
    <property type="match status" value="1"/>
</dbReference>
<dbReference type="InterPro" id="IPR018253">
    <property type="entry name" value="DnaJ_domain_CS"/>
</dbReference>
<dbReference type="AlphaFoldDB" id="A0A9P6J029"/>
<dbReference type="EMBL" id="JAAAHW010006725">
    <property type="protein sequence ID" value="KAF9955951.1"/>
    <property type="molecule type" value="Genomic_DNA"/>
</dbReference>
<evidence type="ECO:0000256" key="2">
    <source>
        <dbReference type="ARBA" id="ARBA00022692"/>
    </source>
</evidence>
<evidence type="ECO:0000256" key="1">
    <source>
        <dbReference type="ARBA" id="ARBA00004389"/>
    </source>
</evidence>
<proteinExistence type="predicted"/>
<dbReference type="SUPFAM" id="SSF46565">
    <property type="entry name" value="Chaperone J-domain"/>
    <property type="match status" value="1"/>
</dbReference>
<reference evidence="8" key="1">
    <citation type="journal article" date="2020" name="Fungal Divers.">
        <title>Resolving the Mortierellaceae phylogeny through synthesis of multi-gene phylogenetics and phylogenomics.</title>
        <authorList>
            <person name="Vandepol N."/>
            <person name="Liber J."/>
            <person name="Desiro A."/>
            <person name="Na H."/>
            <person name="Kennedy M."/>
            <person name="Barry K."/>
            <person name="Grigoriev I.V."/>
            <person name="Miller A.N."/>
            <person name="O'Donnell K."/>
            <person name="Stajich J.E."/>
            <person name="Bonito G."/>
        </authorList>
    </citation>
    <scope>NUCLEOTIDE SEQUENCE</scope>
    <source>
        <strain evidence="8">MES-2147</strain>
    </source>
</reference>
<protein>
    <recommendedName>
        <fullName evidence="7">J domain-containing protein</fullName>
    </recommendedName>
</protein>
<feature type="domain" description="J" evidence="7">
    <location>
        <begin position="127"/>
        <end position="191"/>
    </location>
</feature>
<comment type="caution">
    <text evidence="8">The sequence shown here is derived from an EMBL/GenBank/DDBJ whole genome shotgun (WGS) entry which is preliminary data.</text>
</comment>
<keyword evidence="9" id="KW-1185">Reference proteome</keyword>
<name>A0A9P6J029_9FUNG</name>
<evidence type="ECO:0000256" key="4">
    <source>
        <dbReference type="ARBA" id="ARBA00022989"/>
    </source>
</evidence>
<feature type="compositionally biased region" description="Low complexity" evidence="6">
    <location>
        <begin position="77"/>
        <end position="86"/>
    </location>
</feature>
<dbReference type="InterPro" id="IPR001623">
    <property type="entry name" value="DnaJ_domain"/>
</dbReference>
<keyword evidence="2" id="KW-0812">Transmembrane</keyword>
<organism evidence="8 9">
    <name type="scientific">Modicella reniformis</name>
    <dbReference type="NCBI Taxonomy" id="1440133"/>
    <lineage>
        <taxon>Eukaryota</taxon>
        <taxon>Fungi</taxon>
        <taxon>Fungi incertae sedis</taxon>
        <taxon>Mucoromycota</taxon>
        <taxon>Mortierellomycotina</taxon>
        <taxon>Mortierellomycetes</taxon>
        <taxon>Mortierellales</taxon>
        <taxon>Mortierellaceae</taxon>
        <taxon>Modicella</taxon>
    </lineage>
</organism>
<dbReference type="InterPro" id="IPR051100">
    <property type="entry name" value="DnaJ_subfamily_B/C"/>
</dbReference>
<keyword evidence="5" id="KW-0472">Membrane</keyword>
<dbReference type="OrthoDB" id="1507364at2759"/>
<dbReference type="InterPro" id="IPR015399">
    <property type="entry name" value="DUF1977_DnaJ-like"/>
</dbReference>
<dbReference type="GO" id="GO:0005789">
    <property type="term" value="C:endoplasmic reticulum membrane"/>
    <property type="evidence" value="ECO:0007669"/>
    <property type="project" value="UniProtKB-SubCell"/>
</dbReference>
<keyword evidence="3" id="KW-0256">Endoplasmic reticulum</keyword>
<dbReference type="PANTHER" id="PTHR43908:SF3">
    <property type="entry name" value="AT29763P-RELATED"/>
    <property type="match status" value="1"/>
</dbReference>
<dbReference type="InterPro" id="IPR036869">
    <property type="entry name" value="J_dom_sf"/>
</dbReference>
<dbReference type="Pfam" id="PF09320">
    <property type="entry name" value="DUF1977"/>
    <property type="match status" value="1"/>
</dbReference>
<evidence type="ECO:0000256" key="3">
    <source>
        <dbReference type="ARBA" id="ARBA00022824"/>
    </source>
</evidence>